<dbReference type="Gene3D" id="3.90.1580.10">
    <property type="entry name" value="paralog of FGE (formylglycine-generating enzyme)"/>
    <property type="match status" value="1"/>
</dbReference>
<evidence type="ECO:0000313" key="5">
    <source>
        <dbReference type="Proteomes" id="UP000011841"/>
    </source>
</evidence>
<dbReference type="InterPro" id="IPR005532">
    <property type="entry name" value="SUMF_dom"/>
</dbReference>
<accession>M4ZF25</accession>
<dbReference type="InterPro" id="IPR042095">
    <property type="entry name" value="SUMF_sf"/>
</dbReference>
<dbReference type="PANTHER" id="PTHR23150">
    <property type="entry name" value="SULFATASE MODIFYING FACTOR 1, 2"/>
    <property type="match status" value="1"/>
</dbReference>
<evidence type="ECO:0000313" key="4">
    <source>
        <dbReference type="EMBL" id="BAM92452.1"/>
    </source>
</evidence>
<protein>
    <recommendedName>
        <fullName evidence="3">Sulfatase-modifying factor enzyme-like domain-containing protein</fullName>
    </recommendedName>
</protein>
<dbReference type="eggNOG" id="COG1262">
    <property type="taxonomic scope" value="Bacteria"/>
</dbReference>
<dbReference type="Pfam" id="PF03781">
    <property type="entry name" value="FGE-sulfatase"/>
    <property type="match status" value="1"/>
</dbReference>
<dbReference type="STRING" id="1245469.S58_64790"/>
<dbReference type="AlphaFoldDB" id="M4ZF25"/>
<dbReference type="Proteomes" id="UP000011841">
    <property type="component" value="Chromosome"/>
</dbReference>
<dbReference type="EMBL" id="AP012603">
    <property type="protein sequence ID" value="BAM92452.1"/>
    <property type="molecule type" value="Genomic_DNA"/>
</dbReference>
<feature type="compositionally biased region" description="Low complexity" evidence="1">
    <location>
        <begin position="253"/>
        <end position="267"/>
    </location>
</feature>
<dbReference type="GeneID" id="301820168"/>
<dbReference type="HOGENOM" id="CLU_555134_0_0_5"/>
<dbReference type="KEGG" id="aol:S58_64790"/>
<sequence length="500" mass="53733">MSESSALQWLRAPKLAEDTLPMDSREVTCRRCGRTVQVSLSPMRPPSFLRVEDQVECPEVQERWTGKGEGSLLLMMCGALEGSLDAEWEAEEADAAAPHEPMPAVPPTRPRAIPEPAAAFPDRWHDGHDHDGHDEDDQEEVVSTGWLRSVLARSAAFRKGVIRAVVGVMILGIVFLVGVLLPLREIKLLIQSPPAPTSVSNAQREALSAPPPPSPRRILSEAPIAPLATPLGARAPSSSFVAPRQAAAPEVAAVASSEPAAAPRAVPSPEPEPKLRLPEMMTIAGGSFAMGGDDDSEQPVHQVSVRPFSLGKNPVTVGEWKQCVAAAGCPDIASGADDRPVINVSYDDTQAYLAWLSKATGKTFRLPTEAEWEYAARGGQRTRYWWGDRMRPGMASCKGCNGNGDADQDQPPKVGSVQANPFGLFDMGGGVGQWIADNWHKNYKGAPTDGSVWLEEGSYARVIRSGSWKNGAADARAGSRDHYDGRIRHPTLGFRVASSP</sequence>
<gene>
    <name evidence="4" type="ORF">S58_64790</name>
</gene>
<dbReference type="GO" id="GO:0120147">
    <property type="term" value="F:formylglycine-generating oxidase activity"/>
    <property type="evidence" value="ECO:0007669"/>
    <property type="project" value="TreeGrafter"/>
</dbReference>
<dbReference type="InterPro" id="IPR051043">
    <property type="entry name" value="Sulfatase_Mod_Factor_Kinase"/>
</dbReference>
<dbReference type="OrthoDB" id="9768004at2"/>
<dbReference type="PATRIC" id="fig|1245469.3.peg.6622"/>
<dbReference type="RefSeq" id="WP_015669533.1">
    <property type="nucleotide sequence ID" value="NC_020453.1"/>
</dbReference>
<reference evidence="4 5" key="1">
    <citation type="journal article" date="2013" name="Appl. Environ. Microbiol.">
        <title>Genome analysis suggests that the soil oligotrophic bacterium Agromonas oligotrophica (Bradyrhizobium oligotrophicum) is a nitrogen-fixing symbiont of Aeschynomene indica.</title>
        <authorList>
            <person name="Okubo T."/>
            <person name="Fukushima S."/>
            <person name="Itakura M."/>
            <person name="Oshima K."/>
            <person name="Longtonglang A."/>
            <person name="Teaumroong N."/>
            <person name="Mitsui H."/>
            <person name="Hattori M."/>
            <person name="Hattori R."/>
            <person name="Hattori T."/>
            <person name="Minamisawa K."/>
        </authorList>
    </citation>
    <scope>NUCLEOTIDE SEQUENCE [LARGE SCALE GENOMIC DNA]</scope>
    <source>
        <strain evidence="4 5">S58</strain>
    </source>
</reference>
<dbReference type="PANTHER" id="PTHR23150:SF35">
    <property type="entry name" value="BLL6746 PROTEIN"/>
    <property type="match status" value="1"/>
</dbReference>
<keyword evidence="2" id="KW-0472">Membrane</keyword>
<name>M4ZF25_9BRAD</name>
<organism evidence="4 5">
    <name type="scientific">Bradyrhizobium oligotrophicum S58</name>
    <dbReference type="NCBI Taxonomy" id="1245469"/>
    <lineage>
        <taxon>Bacteria</taxon>
        <taxon>Pseudomonadati</taxon>
        <taxon>Pseudomonadota</taxon>
        <taxon>Alphaproteobacteria</taxon>
        <taxon>Hyphomicrobiales</taxon>
        <taxon>Nitrobacteraceae</taxon>
        <taxon>Bradyrhizobium</taxon>
    </lineage>
</organism>
<proteinExistence type="predicted"/>
<feature type="region of interest" description="Disordered" evidence="1">
    <location>
        <begin position="194"/>
        <end position="219"/>
    </location>
</feature>
<keyword evidence="5" id="KW-1185">Reference proteome</keyword>
<keyword evidence="2" id="KW-1133">Transmembrane helix</keyword>
<evidence type="ECO:0000256" key="1">
    <source>
        <dbReference type="SAM" id="MobiDB-lite"/>
    </source>
</evidence>
<keyword evidence="2" id="KW-0812">Transmembrane</keyword>
<evidence type="ECO:0000259" key="3">
    <source>
        <dbReference type="Pfam" id="PF03781"/>
    </source>
</evidence>
<feature type="domain" description="Sulfatase-modifying factor enzyme-like" evidence="3">
    <location>
        <begin position="277"/>
        <end position="497"/>
    </location>
</feature>
<dbReference type="InterPro" id="IPR016187">
    <property type="entry name" value="CTDL_fold"/>
</dbReference>
<dbReference type="SUPFAM" id="SSF56436">
    <property type="entry name" value="C-type lectin-like"/>
    <property type="match status" value="1"/>
</dbReference>
<feature type="transmembrane region" description="Helical" evidence="2">
    <location>
        <begin position="161"/>
        <end position="183"/>
    </location>
</feature>
<feature type="region of interest" description="Disordered" evidence="1">
    <location>
        <begin position="253"/>
        <end position="275"/>
    </location>
</feature>
<evidence type="ECO:0000256" key="2">
    <source>
        <dbReference type="SAM" id="Phobius"/>
    </source>
</evidence>